<dbReference type="Gene3D" id="3.40.190.10">
    <property type="entry name" value="Periplasmic binding protein-like II"/>
    <property type="match status" value="2"/>
</dbReference>
<dbReference type="Pfam" id="PF00512">
    <property type="entry name" value="HisKA"/>
    <property type="match status" value="1"/>
</dbReference>
<keyword evidence="19" id="KW-1185">Reference proteome</keyword>
<evidence type="ECO:0000313" key="18">
    <source>
        <dbReference type="EMBL" id="ABK45873.1"/>
    </source>
</evidence>
<dbReference type="CDD" id="cd00082">
    <property type="entry name" value="HisKA"/>
    <property type="match status" value="1"/>
</dbReference>
<evidence type="ECO:0000313" key="19">
    <source>
        <dbReference type="Proteomes" id="UP000002586"/>
    </source>
</evidence>
<dbReference type="InterPro" id="IPR036097">
    <property type="entry name" value="HisK_dim/P_sf"/>
</dbReference>
<keyword evidence="18" id="KW-0418">Kinase</keyword>
<feature type="domain" description="Histidine kinase" evidence="17">
    <location>
        <begin position="379"/>
        <end position="590"/>
    </location>
</feature>
<dbReference type="PANTHER" id="PTHR31528">
    <property type="entry name" value="4-AMINO-5-HYDROXYMETHYL-2-METHYLPYRIMIDINE PHOSPHATE SYNTHASE THI11-RELATED"/>
    <property type="match status" value="1"/>
</dbReference>
<evidence type="ECO:0000256" key="2">
    <source>
        <dbReference type="ARBA" id="ARBA00003469"/>
    </source>
</evidence>
<keyword evidence="15" id="KW-1133">Transmembrane helix</keyword>
<dbReference type="InterPro" id="IPR003594">
    <property type="entry name" value="HATPase_dom"/>
</dbReference>
<evidence type="ECO:0000256" key="8">
    <source>
        <dbReference type="ARBA" id="ARBA00022679"/>
    </source>
</evidence>
<dbReference type="GO" id="GO:0009228">
    <property type="term" value="P:thiamine biosynthetic process"/>
    <property type="evidence" value="ECO:0007669"/>
    <property type="project" value="UniProtKB-KW"/>
</dbReference>
<dbReference type="InterPro" id="IPR027939">
    <property type="entry name" value="NMT1/THI5"/>
</dbReference>
<dbReference type="Pfam" id="PF02518">
    <property type="entry name" value="HATPase_c"/>
    <property type="match status" value="1"/>
</dbReference>
<dbReference type="PROSITE" id="PS50109">
    <property type="entry name" value="HIS_KIN"/>
    <property type="match status" value="1"/>
</dbReference>
<dbReference type="eggNOG" id="COG0715">
    <property type="taxonomic scope" value="Bacteria"/>
</dbReference>
<dbReference type="EMBL" id="CP000471">
    <property type="protein sequence ID" value="ABK45873.1"/>
    <property type="molecule type" value="Genomic_DNA"/>
</dbReference>
<comment type="similarity">
    <text evidence="4">Belongs to the NMT1/THI5 family.</text>
</comment>
<proteinExistence type="inferred from homology"/>
<dbReference type="AlphaFoldDB" id="A0LD30"/>
<keyword evidence="8" id="KW-0808">Transferase</keyword>
<dbReference type="EC" id="2.7.13.3" evidence="6"/>
<evidence type="ECO:0000256" key="9">
    <source>
        <dbReference type="ARBA" id="ARBA00022723"/>
    </source>
</evidence>
<dbReference type="InterPro" id="IPR036890">
    <property type="entry name" value="HATPase_C_sf"/>
</dbReference>
<gene>
    <name evidence="18" type="ordered locus">Mmc1_3387</name>
</gene>
<evidence type="ECO:0000256" key="10">
    <source>
        <dbReference type="ARBA" id="ARBA00022898"/>
    </source>
</evidence>
<evidence type="ECO:0000256" key="12">
    <source>
        <dbReference type="ARBA" id="ARBA00023004"/>
    </source>
</evidence>
<dbReference type="SMART" id="SM00387">
    <property type="entry name" value="HATPase_c"/>
    <property type="match status" value="1"/>
</dbReference>
<dbReference type="SUPFAM" id="SSF55874">
    <property type="entry name" value="ATPase domain of HSP90 chaperone/DNA topoisomerase II/histidine kinase"/>
    <property type="match status" value="1"/>
</dbReference>
<keyword evidence="15" id="KW-0472">Membrane</keyword>
<dbReference type="PRINTS" id="PR00344">
    <property type="entry name" value="BCTRLSENSOR"/>
</dbReference>
<comment type="catalytic activity">
    <reaction evidence="14">
        <text>N(6)-(pyridoxal phosphate)-L-lysyl-[4-amino-5-hydroxymethyl-2-methylpyrimidine phosphate synthase] + L-histidyl-[4-amino-5-hydroxymethyl-2-methylpyrimidine phosphate synthase] + 2 Fe(3+) + 4 H2O = L-lysyl-[4-amino-5-hydroxymethyl-2-methylpyrimidine phosphate synthase] + (2S)-2-amino-5-hydroxy-4-oxopentanoyl-[4-amino-5-hydroxymethyl-2-methylpyrimidine phosphate synthase] + 4-amino-2-methyl-5-(phosphooxymethyl)pyrimidine + 3-oxopropanoate + 2 Fe(2+) + 2 H(+)</text>
        <dbReference type="Rhea" id="RHEA:65756"/>
        <dbReference type="Rhea" id="RHEA-COMP:16892"/>
        <dbReference type="Rhea" id="RHEA-COMP:16893"/>
        <dbReference type="Rhea" id="RHEA-COMP:16894"/>
        <dbReference type="Rhea" id="RHEA-COMP:16895"/>
        <dbReference type="ChEBI" id="CHEBI:15377"/>
        <dbReference type="ChEBI" id="CHEBI:15378"/>
        <dbReference type="ChEBI" id="CHEBI:29033"/>
        <dbReference type="ChEBI" id="CHEBI:29034"/>
        <dbReference type="ChEBI" id="CHEBI:29969"/>
        <dbReference type="ChEBI" id="CHEBI:29979"/>
        <dbReference type="ChEBI" id="CHEBI:33190"/>
        <dbReference type="ChEBI" id="CHEBI:58354"/>
        <dbReference type="ChEBI" id="CHEBI:143915"/>
        <dbReference type="ChEBI" id="CHEBI:157692"/>
    </reaction>
    <physiologicalReaction direction="left-to-right" evidence="14">
        <dbReference type="Rhea" id="RHEA:65757"/>
    </physiologicalReaction>
</comment>
<evidence type="ECO:0000256" key="5">
    <source>
        <dbReference type="ARBA" id="ARBA00011738"/>
    </source>
</evidence>
<dbReference type="SMART" id="SM00388">
    <property type="entry name" value="HisKA"/>
    <property type="match status" value="1"/>
</dbReference>
<organism evidence="18 19">
    <name type="scientific">Magnetococcus marinus (strain ATCC BAA-1437 / JCM 17883 / MC-1)</name>
    <dbReference type="NCBI Taxonomy" id="156889"/>
    <lineage>
        <taxon>Bacteria</taxon>
        <taxon>Pseudomonadati</taxon>
        <taxon>Pseudomonadota</taxon>
        <taxon>Magnetococcia</taxon>
        <taxon>Magnetococcales</taxon>
        <taxon>Magnetococcaceae</taxon>
        <taxon>Magnetococcus</taxon>
    </lineage>
</organism>
<evidence type="ECO:0000256" key="14">
    <source>
        <dbReference type="ARBA" id="ARBA00048179"/>
    </source>
</evidence>
<dbReference type="GO" id="GO:0046872">
    <property type="term" value="F:metal ion binding"/>
    <property type="evidence" value="ECO:0007669"/>
    <property type="project" value="UniProtKB-KW"/>
</dbReference>
<feature type="signal peptide" evidence="16">
    <location>
        <begin position="1"/>
        <end position="21"/>
    </location>
</feature>
<comment type="function">
    <text evidence="2">Responsible for the formation of the pyrimidine heterocycle in the thiamine biosynthesis pathway. Catalyzes the formation of hydroxymethylpyrimidine phosphate (HMP-P) from histidine and pyridoxal phosphate (PLP). The protein uses PLP and the active site histidine to form HMP-P, generating an inactive enzyme. The enzyme can only undergo a single turnover, which suggests it is a suicide enzyme.</text>
</comment>
<dbReference type="InterPro" id="IPR005467">
    <property type="entry name" value="His_kinase_dom"/>
</dbReference>
<dbReference type="SUPFAM" id="SSF47384">
    <property type="entry name" value="Homodimeric domain of signal transducing histidine kinase"/>
    <property type="match status" value="1"/>
</dbReference>
<evidence type="ECO:0000256" key="6">
    <source>
        <dbReference type="ARBA" id="ARBA00012438"/>
    </source>
</evidence>
<evidence type="ECO:0000256" key="16">
    <source>
        <dbReference type="SAM" id="SignalP"/>
    </source>
</evidence>
<evidence type="ECO:0000256" key="13">
    <source>
        <dbReference type="ARBA" id="ARBA00033171"/>
    </source>
</evidence>
<sequence length="593" mass="66222" precursor="true">MPKRLLILLCALVLYSHPSWALERALEPITLQLKWQHQFQFAGYYAAIRNGYFKDEGLNVTLRVPKAGEDPAELVAAGVGEYGIGSSELVVSRHKGLPIVALAAVYQHSPFAIASLKSSSIRTIHDLAGKRLMLEPQAAEMWAYMRSEGIPTNTLQLKEHTFNTESLISGEVDAMSVYATDEPYTLDKLGIPYQMFDARSAGIDFYGEVLFTTEQEIAQNPRRVAAFLRAARRGWYYALNHAEEVANWIYQDYSQAKSVEQLLYEAKHSIPLIRPDLVEWGYMSPGRWKHIGETYHKLGMLDDTWNLDGFLYDPSQKDENLANLYRLLLFVVVALVLVAVVGGRFYVLNTRLTREVHKRQEAENRAHDALHETRNLLAIMAHDFRSPVNVILAATQLIEVVLPEQSALTQRELHKIKGAVQSLETLINSCLTWDRLEGAHHGDHMRLDMVKLVKQVVERHQEMDPERPMQSHFPDGSVMIHGSPTLLAVLVGNLLDNASKYSPQGASIDLLLQVVKDKVELRVKDQGPGLSVDQLEQVFDKYYRCPAAPSGSGSGIGLNAVRQIAVAHGGTVQAEAGVGGCFVVSLPRIEELS</sequence>
<reference evidence="18 19" key="2">
    <citation type="journal article" date="2012" name="Int. J. Syst. Evol. Microbiol.">
        <title>Magnetococcus marinus gen. nov., sp. nov., a marine, magnetotactic bacterium that represents a novel lineage (Magnetococcaceae fam. nov.; Magnetococcales ord. nov.) at the base of the Alphaproteobacteria.</title>
        <authorList>
            <person name="Bazylinski D.A."/>
            <person name="Williams T.J."/>
            <person name="Lefevre C.T."/>
            <person name="Berg R.J."/>
            <person name="Zhang C.L."/>
            <person name="Bowser S.S."/>
            <person name="Dean A.J."/>
            <person name="Beveridge T.J."/>
        </authorList>
    </citation>
    <scope>NUCLEOTIDE SEQUENCE [LARGE SCALE GENOMIC DNA]</scope>
    <source>
        <strain evidence="19">ATCC BAA-1437 / JCM 17883 / MC-1</strain>
    </source>
</reference>
<dbReference type="PANTHER" id="PTHR31528:SF1">
    <property type="entry name" value="4-AMINO-5-HYDROXYMETHYL-2-METHYLPYRIMIDINE PHOSPHATE SYNTHASE THI11-RELATED"/>
    <property type="match status" value="1"/>
</dbReference>
<keyword evidence="11" id="KW-0784">Thiamine biosynthesis</keyword>
<dbReference type="Gene3D" id="1.10.287.130">
    <property type="match status" value="1"/>
</dbReference>
<dbReference type="InterPro" id="IPR004358">
    <property type="entry name" value="Sig_transdc_His_kin-like_C"/>
</dbReference>
<evidence type="ECO:0000256" key="1">
    <source>
        <dbReference type="ARBA" id="ARBA00000085"/>
    </source>
</evidence>
<keyword evidence="10" id="KW-0663">Pyridoxal phosphate</keyword>
<feature type="chain" id="PRO_5002626627" description="histidine kinase" evidence="16">
    <location>
        <begin position="22"/>
        <end position="593"/>
    </location>
</feature>
<keyword evidence="15" id="KW-0812">Transmembrane</keyword>
<evidence type="ECO:0000259" key="17">
    <source>
        <dbReference type="PROSITE" id="PS50109"/>
    </source>
</evidence>
<keyword evidence="16" id="KW-0732">Signal</keyword>
<dbReference type="STRING" id="156889.Mmc1_3387"/>
<keyword evidence="12" id="KW-0408">Iron</keyword>
<protein>
    <recommendedName>
        <fullName evidence="6">histidine kinase</fullName>
        <ecNumber evidence="6">2.7.13.3</ecNumber>
    </recommendedName>
    <alternativeName>
        <fullName evidence="13">Thiamine pyrimidine synthase</fullName>
    </alternativeName>
</protein>
<evidence type="ECO:0000256" key="4">
    <source>
        <dbReference type="ARBA" id="ARBA00009406"/>
    </source>
</evidence>
<keyword evidence="7" id="KW-0597">Phosphoprotein</keyword>
<dbReference type="RefSeq" id="WP_011714932.1">
    <property type="nucleotide sequence ID" value="NC_008576.1"/>
</dbReference>
<evidence type="ECO:0000256" key="7">
    <source>
        <dbReference type="ARBA" id="ARBA00022553"/>
    </source>
</evidence>
<dbReference type="GO" id="GO:0000155">
    <property type="term" value="F:phosphorelay sensor kinase activity"/>
    <property type="evidence" value="ECO:0007669"/>
    <property type="project" value="InterPro"/>
</dbReference>
<dbReference type="OrthoDB" id="5372616at2"/>
<feature type="transmembrane region" description="Helical" evidence="15">
    <location>
        <begin position="324"/>
        <end position="347"/>
    </location>
</feature>
<evidence type="ECO:0000256" key="11">
    <source>
        <dbReference type="ARBA" id="ARBA00022977"/>
    </source>
</evidence>
<dbReference type="CDD" id="cd00075">
    <property type="entry name" value="HATPase"/>
    <property type="match status" value="1"/>
</dbReference>
<comment type="pathway">
    <text evidence="3">Cofactor biosynthesis; thiamine diphosphate biosynthesis.</text>
</comment>
<comment type="subunit">
    <text evidence="5">Homodimer.</text>
</comment>
<keyword evidence="9" id="KW-0479">Metal-binding</keyword>
<reference evidence="19" key="1">
    <citation type="journal article" date="2009" name="Appl. Environ. Microbiol.">
        <title>Complete genome sequence of the chemolithoautotrophic marine magnetotactic coccus strain MC-1.</title>
        <authorList>
            <person name="Schubbe S."/>
            <person name="Williams T.J."/>
            <person name="Xie G."/>
            <person name="Kiss H.E."/>
            <person name="Brettin T.S."/>
            <person name="Martinez D."/>
            <person name="Ross C.A."/>
            <person name="Schuler D."/>
            <person name="Cox B.L."/>
            <person name="Nealson K.H."/>
            <person name="Bazylinski D.A."/>
        </authorList>
    </citation>
    <scope>NUCLEOTIDE SEQUENCE [LARGE SCALE GENOMIC DNA]</scope>
    <source>
        <strain evidence="19">ATCC BAA-1437 / JCM 17883 / MC-1</strain>
    </source>
</reference>
<dbReference type="SUPFAM" id="SSF53850">
    <property type="entry name" value="Periplasmic binding protein-like II"/>
    <property type="match status" value="1"/>
</dbReference>
<dbReference type="HOGENOM" id="CLU_000445_86_3_5"/>
<evidence type="ECO:0000256" key="15">
    <source>
        <dbReference type="SAM" id="Phobius"/>
    </source>
</evidence>
<evidence type="ECO:0000256" key="3">
    <source>
        <dbReference type="ARBA" id="ARBA00004948"/>
    </source>
</evidence>
<dbReference type="KEGG" id="mgm:Mmc1_3387"/>
<dbReference type="eggNOG" id="COG2205">
    <property type="taxonomic scope" value="Bacteria"/>
</dbReference>
<dbReference type="InterPro" id="IPR015168">
    <property type="entry name" value="SsuA/THI5"/>
</dbReference>
<comment type="catalytic activity">
    <reaction evidence="1">
        <text>ATP + protein L-histidine = ADP + protein N-phospho-L-histidine.</text>
        <dbReference type="EC" id="2.7.13.3"/>
    </reaction>
</comment>
<dbReference type="InterPro" id="IPR003661">
    <property type="entry name" value="HisK_dim/P_dom"/>
</dbReference>
<accession>A0LD30</accession>
<dbReference type="Gene3D" id="3.30.565.10">
    <property type="entry name" value="Histidine kinase-like ATPase, C-terminal domain"/>
    <property type="match status" value="1"/>
</dbReference>
<dbReference type="Proteomes" id="UP000002586">
    <property type="component" value="Chromosome"/>
</dbReference>
<name>A0LD30_MAGMM</name>
<dbReference type="Pfam" id="PF09084">
    <property type="entry name" value="NMT1"/>
    <property type="match status" value="1"/>
</dbReference>